<evidence type="ECO:0000313" key="5">
    <source>
        <dbReference type="Proteomes" id="UP000230154"/>
    </source>
</evidence>
<sequence>MVDYLKETIETYNNNAQAFEHSRASFAQHSVIEHFCSLISGENILDLGCGPGRDARIFVDKGYTVTGIDLSQELLQIAQANVPEATFLLMDMRDLSLPDHQFDGVWASASLLHLKKEDISVVLNNLYRVLKPGGVLYISVKEGNSEEIENDPRLGGGSRFFSYHTAQQMREYIENVGFHIIEINESESHNALRTWNWITLLAKK</sequence>
<evidence type="ECO:0000256" key="1">
    <source>
        <dbReference type="ARBA" id="ARBA00022603"/>
    </source>
</evidence>
<dbReference type="GO" id="GO:0008168">
    <property type="term" value="F:methyltransferase activity"/>
    <property type="evidence" value="ECO:0007669"/>
    <property type="project" value="UniProtKB-KW"/>
</dbReference>
<dbReference type="PANTHER" id="PTHR43861">
    <property type="entry name" value="TRANS-ACONITATE 2-METHYLTRANSFERASE-RELATED"/>
    <property type="match status" value="1"/>
</dbReference>
<evidence type="ECO:0000256" key="2">
    <source>
        <dbReference type="ARBA" id="ARBA00022679"/>
    </source>
</evidence>
<dbReference type="SUPFAM" id="SSF53335">
    <property type="entry name" value="S-adenosyl-L-methionine-dependent methyltransferases"/>
    <property type="match status" value="1"/>
</dbReference>
<dbReference type="Proteomes" id="UP000230154">
    <property type="component" value="Unassembled WGS sequence"/>
</dbReference>
<dbReference type="GO" id="GO:0032259">
    <property type="term" value="P:methylation"/>
    <property type="evidence" value="ECO:0007669"/>
    <property type="project" value="UniProtKB-KW"/>
</dbReference>
<dbReference type="Pfam" id="PF13649">
    <property type="entry name" value="Methyltransf_25"/>
    <property type="match status" value="1"/>
</dbReference>
<dbReference type="PANTHER" id="PTHR43861:SF1">
    <property type="entry name" value="TRANS-ACONITATE 2-METHYLTRANSFERASE"/>
    <property type="match status" value="1"/>
</dbReference>
<evidence type="ECO:0000259" key="3">
    <source>
        <dbReference type="Pfam" id="PF13649"/>
    </source>
</evidence>
<dbReference type="EMBL" id="PFCB01000010">
    <property type="protein sequence ID" value="PIR74677.1"/>
    <property type="molecule type" value="Genomic_DNA"/>
</dbReference>
<dbReference type="CDD" id="cd02440">
    <property type="entry name" value="AdoMet_MTases"/>
    <property type="match status" value="1"/>
</dbReference>
<accession>A0A2H0TTE0</accession>
<feature type="domain" description="Methyltransferase" evidence="3">
    <location>
        <begin position="44"/>
        <end position="134"/>
    </location>
</feature>
<dbReference type="InterPro" id="IPR029063">
    <property type="entry name" value="SAM-dependent_MTases_sf"/>
</dbReference>
<dbReference type="AlphaFoldDB" id="A0A2H0TTE0"/>
<evidence type="ECO:0000313" key="4">
    <source>
        <dbReference type="EMBL" id="PIR74677.1"/>
    </source>
</evidence>
<keyword evidence="2" id="KW-0808">Transferase</keyword>
<dbReference type="Gene3D" id="3.40.50.150">
    <property type="entry name" value="Vaccinia Virus protein VP39"/>
    <property type="match status" value="1"/>
</dbReference>
<reference evidence="5" key="1">
    <citation type="submission" date="2017-09" db="EMBL/GenBank/DDBJ databases">
        <title>Depth-based differentiation of microbial function through sediment-hosted aquifers and enrichment of novel symbionts in the deep terrestrial subsurface.</title>
        <authorList>
            <person name="Probst A.J."/>
            <person name="Ladd B."/>
            <person name="Jarett J.K."/>
            <person name="Geller-Mcgrath D.E."/>
            <person name="Sieber C.M.K."/>
            <person name="Emerson J.B."/>
            <person name="Anantharaman K."/>
            <person name="Thomas B.C."/>
            <person name="Malmstrom R."/>
            <person name="Stieglmeier M."/>
            <person name="Klingl A."/>
            <person name="Woyke T."/>
            <person name="Ryan C.M."/>
            <person name="Banfield J.F."/>
        </authorList>
    </citation>
    <scope>NUCLEOTIDE SEQUENCE [LARGE SCALE GENOMIC DNA]</scope>
</reference>
<comment type="caution">
    <text evidence="4">The sequence shown here is derived from an EMBL/GenBank/DDBJ whole genome shotgun (WGS) entry which is preliminary data.</text>
</comment>
<proteinExistence type="predicted"/>
<dbReference type="InterPro" id="IPR041698">
    <property type="entry name" value="Methyltransf_25"/>
</dbReference>
<organism evidence="4 5">
    <name type="scientific">Candidatus Magasanikbacteria bacterium CG10_big_fil_rev_8_21_14_0_10_47_10</name>
    <dbReference type="NCBI Taxonomy" id="1974652"/>
    <lineage>
        <taxon>Bacteria</taxon>
        <taxon>Candidatus Magasanikiibacteriota</taxon>
    </lineage>
</organism>
<protein>
    <recommendedName>
        <fullName evidence="3">Methyltransferase domain-containing protein</fullName>
    </recommendedName>
</protein>
<name>A0A2H0TTE0_9BACT</name>
<gene>
    <name evidence="4" type="ORF">COU35_01235</name>
</gene>
<keyword evidence="1" id="KW-0489">Methyltransferase</keyword>